<name>A0A090MWI5_AFIFE</name>
<proteinExistence type="predicted"/>
<reference evidence="1 2" key="1">
    <citation type="journal article" date="2014" name="Genome Announc.">
        <title>Genome Sequence of Afipia felis Strain 76713, Isolated in Hospital Water Using an Amoeba Co-Culture Procedure.</title>
        <authorList>
            <person name="Benamar S."/>
            <person name="La Scola B."/>
            <person name="Croce O."/>
        </authorList>
    </citation>
    <scope>NUCLEOTIDE SEQUENCE [LARGE SCALE GENOMIC DNA]</scope>
    <source>
        <strain evidence="1 2">76713</strain>
    </source>
</reference>
<dbReference type="AlphaFoldDB" id="A0A090MWI5"/>
<evidence type="ECO:0000313" key="1">
    <source>
        <dbReference type="EMBL" id="CEG10674.1"/>
    </source>
</evidence>
<dbReference type="Proteomes" id="UP000035762">
    <property type="component" value="Unassembled WGS sequence"/>
</dbReference>
<sequence length="80" mass="8480">MVRMSMSRTTAGGMSATASRRRCWPVLMATARAPMLCRMLRASESGTMPAGAASSTKAAVLAAAMRSFRRLTLKLAIEGT</sequence>
<gene>
    <name evidence="1" type="ORF">BN961_04115</name>
</gene>
<organism evidence="1 2">
    <name type="scientific">Afipia felis</name>
    <name type="common">Cat scratch disease bacillus</name>
    <dbReference type="NCBI Taxonomy" id="1035"/>
    <lineage>
        <taxon>Bacteria</taxon>
        <taxon>Pseudomonadati</taxon>
        <taxon>Pseudomonadota</taxon>
        <taxon>Alphaproteobacteria</taxon>
        <taxon>Hyphomicrobiales</taxon>
        <taxon>Nitrobacteraceae</taxon>
        <taxon>Afipia</taxon>
    </lineage>
</organism>
<evidence type="ECO:0000313" key="2">
    <source>
        <dbReference type="Proteomes" id="UP000035762"/>
    </source>
</evidence>
<accession>A0A090MWI5</accession>
<keyword evidence="2" id="KW-1185">Reference proteome</keyword>
<comment type="caution">
    <text evidence="1">The sequence shown here is derived from an EMBL/GenBank/DDBJ whole genome shotgun (WGS) entry which is preliminary data.</text>
</comment>
<dbReference type="EMBL" id="CCAZ020000004">
    <property type="protein sequence ID" value="CEG10674.1"/>
    <property type="molecule type" value="Genomic_DNA"/>
</dbReference>
<protein>
    <submittedName>
        <fullName evidence="1">Uncharacterized protein</fullName>
    </submittedName>
</protein>